<name>A0ABP8UR17_9ACTN</name>
<feature type="transmembrane region" description="Helical" evidence="2">
    <location>
        <begin position="149"/>
        <end position="168"/>
    </location>
</feature>
<evidence type="ECO:0000313" key="3">
    <source>
        <dbReference type="EMBL" id="GAA4637683.1"/>
    </source>
</evidence>
<sequence>MSLRSMTGKKPQVKLRGSRLTQAQKRALRSARQLRLSGLSRAQKRAIRSAQLTAQRTAQTAQSARQTAQSARQTAQIAAQRTAERVGPTAGQARQMASTGVQNARVWSAPRLDRAGAYVEGELGPRVGSMLRRMAGRIEPTQPRPGRRGMAAALLAVGGALGAAGAIATRRNMARKHVDESEAPTERLASVSGDEGAEDRAHTS</sequence>
<proteinExistence type="predicted"/>
<evidence type="ECO:0000256" key="2">
    <source>
        <dbReference type="SAM" id="Phobius"/>
    </source>
</evidence>
<dbReference type="RefSeq" id="WP_345440850.1">
    <property type="nucleotide sequence ID" value="NZ_BAABHK010000020.1"/>
</dbReference>
<gene>
    <name evidence="3" type="ORF">GCM10023196_092470</name>
</gene>
<accession>A0ABP8UR17</accession>
<feature type="region of interest" description="Disordered" evidence="1">
    <location>
        <begin position="173"/>
        <end position="204"/>
    </location>
</feature>
<comment type="caution">
    <text evidence="3">The sequence shown here is derived from an EMBL/GenBank/DDBJ whole genome shotgun (WGS) entry which is preliminary data.</text>
</comment>
<keyword evidence="2" id="KW-0812">Transmembrane</keyword>
<feature type="compositionally biased region" description="Low complexity" evidence="1">
    <location>
        <begin position="48"/>
        <end position="81"/>
    </location>
</feature>
<dbReference type="EMBL" id="BAABHK010000020">
    <property type="protein sequence ID" value="GAA4637683.1"/>
    <property type="molecule type" value="Genomic_DNA"/>
</dbReference>
<keyword evidence="2" id="KW-0472">Membrane</keyword>
<keyword evidence="2" id="KW-1133">Transmembrane helix</keyword>
<evidence type="ECO:0000256" key="1">
    <source>
        <dbReference type="SAM" id="MobiDB-lite"/>
    </source>
</evidence>
<evidence type="ECO:0008006" key="5">
    <source>
        <dbReference type="Google" id="ProtNLM"/>
    </source>
</evidence>
<organism evidence="3 4">
    <name type="scientific">Actinoallomurus vinaceus</name>
    <dbReference type="NCBI Taxonomy" id="1080074"/>
    <lineage>
        <taxon>Bacteria</taxon>
        <taxon>Bacillati</taxon>
        <taxon>Actinomycetota</taxon>
        <taxon>Actinomycetes</taxon>
        <taxon>Streptosporangiales</taxon>
        <taxon>Thermomonosporaceae</taxon>
        <taxon>Actinoallomurus</taxon>
    </lineage>
</organism>
<protein>
    <recommendedName>
        <fullName evidence="5">DUF3618 domain-containing protein</fullName>
    </recommendedName>
</protein>
<evidence type="ECO:0000313" key="4">
    <source>
        <dbReference type="Proteomes" id="UP001501442"/>
    </source>
</evidence>
<dbReference type="Proteomes" id="UP001501442">
    <property type="component" value="Unassembled WGS sequence"/>
</dbReference>
<keyword evidence="4" id="KW-1185">Reference proteome</keyword>
<feature type="region of interest" description="Disordered" evidence="1">
    <location>
        <begin position="47"/>
        <end position="101"/>
    </location>
</feature>
<feature type="region of interest" description="Disordered" evidence="1">
    <location>
        <begin position="1"/>
        <end position="29"/>
    </location>
</feature>
<reference evidence="4" key="1">
    <citation type="journal article" date="2019" name="Int. J. Syst. Evol. Microbiol.">
        <title>The Global Catalogue of Microorganisms (GCM) 10K type strain sequencing project: providing services to taxonomists for standard genome sequencing and annotation.</title>
        <authorList>
            <consortium name="The Broad Institute Genomics Platform"/>
            <consortium name="The Broad Institute Genome Sequencing Center for Infectious Disease"/>
            <person name="Wu L."/>
            <person name="Ma J."/>
        </authorList>
    </citation>
    <scope>NUCLEOTIDE SEQUENCE [LARGE SCALE GENOMIC DNA]</scope>
    <source>
        <strain evidence="4">JCM 17939</strain>
    </source>
</reference>